<dbReference type="OrthoDB" id="4719016at2759"/>
<reference evidence="2" key="1">
    <citation type="journal article" date="2020" name="Stud. Mycol.">
        <title>101 Dothideomycetes genomes: a test case for predicting lifestyles and emergence of pathogens.</title>
        <authorList>
            <person name="Haridas S."/>
            <person name="Albert R."/>
            <person name="Binder M."/>
            <person name="Bloem J."/>
            <person name="Labutti K."/>
            <person name="Salamov A."/>
            <person name="Andreopoulos B."/>
            <person name="Baker S."/>
            <person name="Barry K."/>
            <person name="Bills G."/>
            <person name="Bluhm B."/>
            <person name="Cannon C."/>
            <person name="Castanera R."/>
            <person name="Culley D."/>
            <person name="Daum C."/>
            <person name="Ezra D."/>
            <person name="Gonzalez J."/>
            <person name="Henrissat B."/>
            <person name="Kuo A."/>
            <person name="Liang C."/>
            <person name="Lipzen A."/>
            <person name="Lutzoni F."/>
            <person name="Magnuson J."/>
            <person name="Mondo S."/>
            <person name="Nolan M."/>
            <person name="Ohm R."/>
            <person name="Pangilinan J."/>
            <person name="Park H.-J."/>
            <person name="Ramirez L."/>
            <person name="Alfaro M."/>
            <person name="Sun H."/>
            <person name="Tritt A."/>
            <person name="Yoshinaga Y."/>
            <person name="Zwiers L.-H."/>
            <person name="Turgeon B."/>
            <person name="Goodwin S."/>
            <person name="Spatafora J."/>
            <person name="Crous P."/>
            <person name="Grigoriev I."/>
        </authorList>
    </citation>
    <scope>NUCLEOTIDE SEQUENCE</scope>
    <source>
        <strain evidence="2">CBS 473.64</strain>
    </source>
</reference>
<dbReference type="AlphaFoldDB" id="A0A6A6S7D2"/>
<dbReference type="InterPro" id="IPR007685">
    <property type="entry name" value="RelA_SpoT"/>
</dbReference>
<dbReference type="SUPFAM" id="SSF81301">
    <property type="entry name" value="Nucleotidyltransferase"/>
    <property type="match status" value="1"/>
</dbReference>
<dbReference type="Pfam" id="PF04607">
    <property type="entry name" value="RelA_SpoT"/>
    <property type="match status" value="1"/>
</dbReference>
<name>A0A6A6S7D2_9PLEO</name>
<dbReference type="SMART" id="SM00954">
    <property type="entry name" value="RelA_SpoT"/>
    <property type="match status" value="1"/>
</dbReference>
<dbReference type="PANTHER" id="PTHR41773">
    <property type="entry name" value="GTP PYROPHOSPHATASE-RELATED"/>
    <property type="match status" value="1"/>
</dbReference>
<sequence length="378" mass="43976">MGASPHMFGQINPSTWVSQTQTPPVIEEFLDHYSQTHYHALANRAKELIEEELTNPEWHDIHVNVRCRAKTPKSLAEKLKIRHADHPYEKESDIWDDVHDLAGVRVILYMPSEDQREKVQRVIQAIWGDDVQQKYHEGSEDRLKVDERARLLQAPAEREKLSTKKQYRPRHLGYIAVHYRPKMKQSHHKRDKYFWEPKDRVEIQVVSALSHAWAEAGHDTLYKSYAYGPPTLHEEMLLDSLNGLVLSGELILQQFHELVMKRTSTPFRHRGDFGVFIRELDILQPHEGCTDHSYQDFEVESLDILLRFLIKTGKAYPLAVRNALKELGFPKEPKLDFIMAQEIKPSFKPAQGMTTTICLLRILMPPVSSEVLIRRMPS</sequence>
<keyword evidence="3" id="KW-1185">Reference proteome</keyword>
<dbReference type="CDD" id="cd05399">
    <property type="entry name" value="NT_Rel-Spo_like"/>
    <property type="match status" value="1"/>
</dbReference>
<organism evidence="2 3">
    <name type="scientific">Massarina eburnea CBS 473.64</name>
    <dbReference type="NCBI Taxonomy" id="1395130"/>
    <lineage>
        <taxon>Eukaryota</taxon>
        <taxon>Fungi</taxon>
        <taxon>Dikarya</taxon>
        <taxon>Ascomycota</taxon>
        <taxon>Pezizomycotina</taxon>
        <taxon>Dothideomycetes</taxon>
        <taxon>Pleosporomycetidae</taxon>
        <taxon>Pleosporales</taxon>
        <taxon>Massarineae</taxon>
        <taxon>Massarinaceae</taxon>
        <taxon>Massarina</taxon>
    </lineage>
</organism>
<protein>
    <recommendedName>
        <fullName evidence="1">RelA/SpoT domain-containing protein</fullName>
    </recommendedName>
</protein>
<feature type="domain" description="RelA/SpoT" evidence="1">
    <location>
        <begin position="67"/>
        <end position="228"/>
    </location>
</feature>
<evidence type="ECO:0000313" key="2">
    <source>
        <dbReference type="EMBL" id="KAF2642084.1"/>
    </source>
</evidence>
<dbReference type="EMBL" id="MU006782">
    <property type="protein sequence ID" value="KAF2642084.1"/>
    <property type="molecule type" value="Genomic_DNA"/>
</dbReference>
<gene>
    <name evidence="2" type="ORF">P280DRAFT_506536</name>
</gene>
<proteinExistence type="predicted"/>
<evidence type="ECO:0000313" key="3">
    <source>
        <dbReference type="Proteomes" id="UP000799753"/>
    </source>
</evidence>
<dbReference type="Proteomes" id="UP000799753">
    <property type="component" value="Unassembled WGS sequence"/>
</dbReference>
<dbReference type="InterPro" id="IPR043519">
    <property type="entry name" value="NT_sf"/>
</dbReference>
<dbReference type="Gene3D" id="3.30.460.10">
    <property type="entry name" value="Beta Polymerase, domain 2"/>
    <property type="match status" value="1"/>
</dbReference>
<accession>A0A6A6S7D2</accession>
<evidence type="ECO:0000259" key="1">
    <source>
        <dbReference type="SMART" id="SM00954"/>
    </source>
</evidence>
<dbReference type="GO" id="GO:0015969">
    <property type="term" value="P:guanosine tetraphosphate metabolic process"/>
    <property type="evidence" value="ECO:0007669"/>
    <property type="project" value="InterPro"/>
</dbReference>
<dbReference type="PANTHER" id="PTHR41773:SF1">
    <property type="entry name" value="RELA_SPOT DOMAIN-CONTAINING PROTEIN"/>
    <property type="match status" value="1"/>
</dbReference>